<evidence type="ECO:0000256" key="4">
    <source>
        <dbReference type="ARBA" id="ARBA00023134"/>
    </source>
</evidence>
<dbReference type="SUPFAM" id="SSF52540">
    <property type="entry name" value="P-loop containing nucleoside triphosphate hydrolases"/>
    <property type="match status" value="1"/>
</dbReference>
<dbReference type="PANTHER" id="PTHR10229">
    <property type="entry name" value="GTP-BINDING PROTEIN HFLX"/>
    <property type="match status" value="1"/>
</dbReference>
<keyword evidence="4 5" id="KW-0342">GTP-binding</keyword>
<evidence type="ECO:0000313" key="10">
    <source>
        <dbReference type="EMBL" id="AZH26413.1"/>
    </source>
</evidence>
<evidence type="ECO:0000313" key="11">
    <source>
        <dbReference type="EMBL" id="RMB18123.1"/>
    </source>
</evidence>
<evidence type="ECO:0000256" key="6">
    <source>
        <dbReference type="PIRSR" id="PIRSR006809-1"/>
    </source>
</evidence>
<evidence type="ECO:0000313" key="12">
    <source>
        <dbReference type="Proteomes" id="UP000277326"/>
    </source>
</evidence>
<evidence type="ECO:0000256" key="3">
    <source>
        <dbReference type="ARBA" id="ARBA00022842"/>
    </source>
</evidence>
<dbReference type="InterPro" id="IPR032305">
    <property type="entry name" value="GTP-bd_M"/>
</dbReference>
<dbReference type="Gene3D" id="6.10.250.2860">
    <property type="match status" value="1"/>
</dbReference>
<accession>A0A3M0DRT2</accession>
<dbReference type="EMBL" id="CP034145">
    <property type="protein sequence ID" value="AZH26413.1"/>
    <property type="molecule type" value="Genomic_DNA"/>
</dbReference>
<feature type="binding site" evidence="7">
    <location>
        <position position="199"/>
    </location>
    <ligand>
        <name>Mg(2+)</name>
        <dbReference type="ChEBI" id="CHEBI:18420"/>
    </ligand>
</feature>
<evidence type="ECO:0000259" key="9">
    <source>
        <dbReference type="PROSITE" id="PS51705"/>
    </source>
</evidence>
<dbReference type="EMBL" id="REFS01000003">
    <property type="protein sequence ID" value="RMB18123.1"/>
    <property type="molecule type" value="Genomic_DNA"/>
</dbReference>
<comment type="function">
    <text evidence="5">GTPase that associates with the 50S ribosomal subunit and may have a role during protein synthesis or ribosome biogenesis.</text>
</comment>
<dbReference type="GO" id="GO:0046872">
    <property type="term" value="F:metal ion binding"/>
    <property type="evidence" value="ECO:0007669"/>
    <property type="project" value="UniProtKB-KW"/>
</dbReference>
<keyword evidence="13" id="KW-1185">Reference proteome</keyword>
<dbReference type="InterPro" id="IPR025121">
    <property type="entry name" value="GTPase_HflX_N"/>
</dbReference>
<dbReference type="GO" id="GO:0043022">
    <property type="term" value="F:ribosome binding"/>
    <property type="evidence" value="ECO:0007669"/>
    <property type="project" value="TreeGrafter"/>
</dbReference>
<dbReference type="PANTHER" id="PTHR10229:SF8">
    <property type="entry name" value="GTPASE HFLX"/>
    <property type="match status" value="1"/>
</dbReference>
<dbReference type="InterPro" id="IPR027417">
    <property type="entry name" value="P-loop_NTPase"/>
</dbReference>
<evidence type="ECO:0000256" key="1">
    <source>
        <dbReference type="ARBA" id="ARBA00022723"/>
    </source>
</evidence>
<dbReference type="KEGG" id="haer:DU502_14015"/>
<feature type="binding site" evidence="6">
    <location>
        <begin position="319"/>
        <end position="322"/>
    </location>
    <ligand>
        <name>GTP</name>
        <dbReference type="ChEBI" id="CHEBI:37565"/>
    </ligand>
</feature>
<gene>
    <name evidence="5 10" type="primary">hflX</name>
    <name evidence="11" type="ORF">ATH50_1571</name>
    <name evidence="10" type="ORF">DU502_14015</name>
</gene>
<feature type="binding site" evidence="7">
    <location>
        <position position="234"/>
    </location>
    <ligand>
        <name>Mg(2+)</name>
        <dbReference type="ChEBI" id="CHEBI:18420"/>
    </ligand>
</feature>
<reference evidence="10 13" key="2">
    <citation type="submission" date="2018-07" db="EMBL/GenBank/DDBJ databases">
        <title>Genome sequences of Haloplanus aerogenes JCM 16430T.</title>
        <authorList>
            <person name="Kim Y.B."/>
            <person name="Roh S.W."/>
        </authorList>
    </citation>
    <scope>NUCLEOTIDE SEQUENCE [LARGE SCALE GENOMIC DNA]</scope>
    <source>
        <strain evidence="10 13">JCM 16430</strain>
    </source>
</reference>
<evidence type="ECO:0000256" key="8">
    <source>
        <dbReference type="SAM" id="Coils"/>
    </source>
</evidence>
<dbReference type="InterPro" id="IPR016496">
    <property type="entry name" value="GTPase_HflX"/>
</dbReference>
<keyword evidence="2 5" id="KW-0547">Nucleotide-binding</keyword>
<feature type="domain" description="Hflx-type G" evidence="9">
    <location>
        <begin position="186"/>
        <end position="369"/>
    </location>
</feature>
<dbReference type="RefSeq" id="WP_121920227.1">
    <property type="nucleotide sequence ID" value="NZ_CP034145.1"/>
</dbReference>
<dbReference type="Pfam" id="PF19275">
    <property type="entry name" value="HflX_C"/>
    <property type="match status" value="1"/>
</dbReference>
<feature type="binding site" evidence="6">
    <location>
        <begin position="253"/>
        <end position="256"/>
    </location>
    <ligand>
        <name>GTP</name>
        <dbReference type="ChEBI" id="CHEBI:37565"/>
    </ligand>
</feature>
<keyword evidence="3 7" id="KW-0460">Magnesium</keyword>
<dbReference type="Pfam" id="PF16360">
    <property type="entry name" value="GTP-bdg_M"/>
    <property type="match status" value="1"/>
</dbReference>
<feature type="binding site" evidence="6">
    <location>
        <begin position="192"/>
        <end position="199"/>
    </location>
    <ligand>
        <name>GTP</name>
        <dbReference type="ChEBI" id="CHEBI:37565"/>
    </ligand>
</feature>
<dbReference type="InterPro" id="IPR006073">
    <property type="entry name" value="GTP-bd"/>
</dbReference>
<evidence type="ECO:0000313" key="13">
    <source>
        <dbReference type="Proteomes" id="UP000282007"/>
    </source>
</evidence>
<evidence type="ECO:0000256" key="5">
    <source>
        <dbReference type="HAMAP-Rule" id="MF_00900"/>
    </source>
</evidence>
<dbReference type="HAMAP" id="MF_00900">
    <property type="entry name" value="GTPase_HflX"/>
    <property type="match status" value="1"/>
</dbReference>
<comment type="subcellular location">
    <subcellularLocation>
        <location evidence="5">Cytoplasm</location>
    </subcellularLocation>
    <text evidence="5">May associate with membranes.</text>
</comment>
<dbReference type="Pfam" id="PF13167">
    <property type="entry name" value="GTP-bdg_N"/>
    <property type="match status" value="1"/>
</dbReference>
<dbReference type="Proteomes" id="UP000277326">
    <property type="component" value="Unassembled WGS sequence"/>
</dbReference>
<dbReference type="GeneID" id="38472423"/>
<dbReference type="PROSITE" id="PS51705">
    <property type="entry name" value="G_HFLX"/>
    <property type="match status" value="1"/>
</dbReference>
<dbReference type="NCBIfam" id="TIGR03156">
    <property type="entry name" value="GTP_HflX"/>
    <property type="match status" value="1"/>
</dbReference>
<dbReference type="GO" id="GO:0005525">
    <property type="term" value="F:GTP binding"/>
    <property type="evidence" value="ECO:0007669"/>
    <property type="project" value="UniProtKB-UniRule"/>
</dbReference>
<evidence type="ECO:0000256" key="7">
    <source>
        <dbReference type="PIRSR" id="PIRSR006809-2"/>
    </source>
</evidence>
<feature type="coiled-coil region" evidence="8">
    <location>
        <begin position="102"/>
        <end position="179"/>
    </location>
</feature>
<sequence>MKAVVAKRVERGDADLSEIRDLARAAGYEVVGELTQTREEDAAYAFGEGKVEELAVLTHEVDADAVIVDNRLGPYQTYNIGGKLPEGVEVVDRFTLILDIFGQRAQTRKAQLQVELAELRYELPRAEAKTSLAKRDERPGFMGLGEYDESRERDIKNQIADIKRELDAIAEKAETRREQRRESGFDLVALAGYTNAGKSTLMRRLAAELDVDENEDRHPDLDTTAESEDRLFTTLGTTTRRADTGRRDVLLTDTVGFVSDLPHWLVESFESTLDSVYHADLVLLVVDASEPIEEMREKLVTCHDTLYERNEAPIVTVLNKIDRVDEAELAEKREALSALAPNPVAVSGLTGERVDELRDRIERELPDWQFERLVLPLADDTMSLVSWVHDHANVEAEEYEGEQVVLEFEARPSIVERARAKASDLAAVESA</sequence>
<proteinExistence type="inferred from homology"/>
<dbReference type="InterPro" id="IPR030394">
    <property type="entry name" value="G_HFLX_dom"/>
</dbReference>
<keyword evidence="1 7" id="KW-0479">Metal-binding</keyword>
<dbReference type="PIRSF" id="PIRSF006809">
    <property type="entry name" value="GTP-binding_hflX_prd"/>
    <property type="match status" value="1"/>
</dbReference>
<dbReference type="Gene3D" id="3.40.50.11060">
    <property type="entry name" value="GTPase HflX, N-terminal domain"/>
    <property type="match status" value="1"/>
</dbReference>
<dbReference type="GO" id="GO:0005737">
    <property type="term" value="C:cytoplasm"/>
    <property type="evidence" value="ECO:0007669"/>
    <property type="project" value="UniProtKB-SubCell"/>
</dbReference>
<dbReference type="OrthoDB" id="10150at2157"/>
<comment type="cofactor">
    <cofactor evidence="7">
        <name>Mg(2+)</name>
        <dbReference type="ChEBI" id="CHEBI:18420"/>
    </cofactor>
</comment>
<dbReference type="Gene3D" id="3.40.50.300">
    <property type="entry name" value="P-loop containing nucleotide triphosphate hydrolases"/>
    <property type="match status" value="1"/>
</dbReference>
<evidence type="ECO:0000256" key="2">
    <source>
        <dbReference type="ARBA" id="ARBA00022741"/>
    </source>
</evidence>
<comment type="subunit">
    <text evidence="5">Monomer. Associates with the 50S ribosomal subunit.</text>
</comment>
<organism evidence="11 12">
    <name type="scientific">Haloplanus aerogenes</name>
    <dbReference type="NCBI Taxonomy" id="660522"/>
    <lineage>
        <taxon>Archaea</taxon>
        <taxon>Methanobacteriati</taxon>
        <taxon>Methanobacteriota</taxon>
        <taxon>Stenosarchaea group</taxon>
        <taxon>Halobacteria</taxon>
        <taxon>Halobacteriales</taxon>
        <taxon>Haloferacaceae</taxon>
        <taxon>Haloplanus</taxon>
    </lineage>
</organism>
<comment type="similarity">
    <text evidence="5">Belongs to the TRAFAC class OBG-HflX-like GTPase superfamily. HflX GTPase family.</text>
</comment>
<dbReference type="InterPro" id="IPR045498">
    <property type="entry name" value="HflX_C"/>
</dbReference>
<name>A0A3M0DRT2_9EURY</name>
<feature type="binding site" evidence="6">
    <location>
        <begin position="347"/>
        <end position="349"/>
    </location>
    <ligand>
        <name>GTP</name>
        <dbReference type="ChEBI" id="CHEBI:37565"/>
    </ligand>
</feature>
<dbReference type="CDD" id="cd01878">
    <property type="entry name" value="HflX"/>
    <property type="match status" value="1"/>
</dbReference>
<dbReference type="Proteomes" id="UP000282007">
    <property type="component" value="Chromosome"/>
</dbReference>
<dbReference type="InterPro" id="IPR042108">
    <property type="entry name" value="GTPase_HflX_N_sf"/>
</dbReference>
<dbReference type="AlphaFoldDB" id="A0A3M0DRT2"/>
<protein>
    <recommendedName>
        <fullName evidence="5">GTPase HflX</fullName>
    </recommendedName>
    <alternativeName>
        <fullName evidence="5">GTP-binding protein HflX</fullName>
    </alternativeName>
</protein>
<dbReference type="Pfam" id="PF01926">
    <property type="entry name" value="MMR_HSR1"/>
    <property type="match status" value="1"/>
</dbReference>
<reference evidence="11" key="3">
    <citation type="submission" date="2018-10" db="EMBL/GenBank/DDBJ databases">
        <authorList>
            <person name="Whitman W."/>
            <person name="Huntemann M."/>
            <person name="Clum A."/>
            <person name="Pillay M."/>
            <person name="Palaniappan K."/>
            <person name="Varghese N."/>
            <person name="Mikhailova N."/>
            <person name="Stamatis D."/>
            <person name="Reddy T."/>
            <person name="Daum C."/>
            <person name="Shapiro N."/>
            <person name="Ivanova N."/>
            <person name="Kyrpides N."/>
            <person name="Woyke T."/>
        </authorList>
    </citation>
    <scope>NUCLEOTIDE SEQUENCE</scope>
    <source>
        <strain evidence="11">CGMCC 1.10124</strain>
    </source>
</reference>
<reference evidence="11 12" key="1">
    <citation type="journal article" date="2015" name="Stand. Genomic Sci.">
        <title>Genomic Encyclopedia of Bacterial and Archaeal Type Strains, Phase III: the genomes of soil and plant-associated and newly described type strains.</title>
        <authorList>
            <person name="Whitman W.B."/>
            <person name="Woyke T."/>
            <person name="Klenk H.P."/>
            <person name="Zhou Y."/>
            <person name="Lilburn T.G."/>
            <person name="Beck B.J."/>
            <person name="De Vos P."/>
            <person name="Vandamme P."/>
            <person name="Eisen J.A."/>
            <person name="Garrity G."/>
            <person name="Hugenholtz P."/>
            <person name="Kyrpides N.C."/>
        </authorList>
    </citation>
    <scope>NUCLEOTIDE SEQUENCE [LARGE SCALE GENOMIC DNA]</scope>
    <source>
        <strain evidence="11 12">CGMCC 1.10124</strain>
    </source>
</reference>
<dbReference type="GO" id="GO:0003924">
    <property type="term" value="F:GTPase activity"/>
    <property type="evidence" value="ECO:0007669"/>
    <property type="project" value="UniProtKB-UniRule"/>
</dbReference>
<keyword evidence="8" id="KW-0175">Coiled coil</keyword>
<keyword evidence="5" id="KW-0963">Cytoplasm</keyword>